<dbReference type="Proteomes" id="UP001222027">
    <property type="component" value="Unassembled WGS sequence"/>
</dbReference>
<organism evidence="1 2">
    <name type="scientific">Ensete ventricosum</name>
    <name type="common">Abyssinian banana</name>
    <name type="synonym">Musa ensete</name>
    <dbReference type="NCBI Taxonomy" id="4639"/>
    <lineage>
        <taxon>Eukaryota</taxon>
        <taxon>Viridiplantae</taxon>
        <taxon>Streptophyta</taxon>
        <taxon>Embryophyta</taxon>
        <taxon>Tracheophyta</taxon>
        <taxon>Spermatophyta</taxon>
        <taxon>Magnoliopsida</taxon>
        <taxon>Liliopsida</taxon>
        <taxon>Zingiberales</taxon>
        <taxon>Musaceae</taxon>
        <taxon>Ensete</taxon>
    </lineage>
</organism>
<proteinExistence type="predicted"/>
<name>A0AAV8P0V0_ENSVE</name>
<protein>
    <submittedName>
        <fullName evidence="1">Uncharacterized protein</fullName>
    </submittedName>
</protein>
<sequence>MPFEVVRYQQLKLVYKGRSLIKIIPLIEFKVFILSRHINTNTVKCGFFLRKKKKNSEHWFINPREVKSVI</sequence>
<evidence type="ECO:0000313" key="2">
    <source>
        <dbReference type="Proteomes" id="UP001222027"/>
    </source>
</evidence>
<gene>
    <name evidence="1" type="ORF">OPV22_030912</name>
</gene>
<keyword evidence="2" id="KW-1185">Reference proteome</keyword>
<accession>A0AAV8P0V0</accession>
<dbReference type="AlphaFoldDB" id="A0AAV8P0V0"/>
<comment type="caution">
    <text evidence="1">The sequence shown here is derived from an EMBL/GenBank/DDBJ whole genome shotgun (WGS) entry which is preliminary data.</text>
</comment>
<evidence type="ECO:0000313" key="1">
    <source>
        <dbReference type="EMBL" id="KAJ8457986.1"/>
    </source>
</evidence>
<dbReference type="EMBL" id="JAQQAF010000009">
    <property type="protein sequence ID" value="KAJ8457986.1"/>
    <property type="molecule type" value="Genomic_DNA"/>
</dbReference>
<reference evidence="1 2" key="1">
    <citation type="submission" date="2022-12" db="EMBL/GenBank/DDBJ databases">
        <title>Chromosome-scale assembly of the Ensete ventricosum genome.</title>
        <authorList>
            <person name="Dussert Y."/>
            <person name="Stocks J."/>
            <person name="Wendawek A."/>
            <person name="Woldeyes F."/>
            <person name="Nichols R.A."/>
            <person name="Borrell J.S."/>
        </authorList>
    </citation>
    <scope>NUCLEOTIDE SEQUENCE [LARGE SCALE GENOMIC DNA]</scope>
    <source>
        <strain evidence="2">cv. Maze</strain>
        <tissue evidence="1">Seeds</tissue>
    </source>
</reference>